<evidence type="ECO:0000256" key="1">
    <source>
        <dbReference type="SAM" id="MobiDB-lite"/>
    </source>
</evidence>
<dbReference type="InterPro" id="IPR032675">
    <property type="entry name" value="LRR_dom_sf"/>
</dbReference>
<protein>
    <recommendedName>
        <fullName evidence="4">F-box domain-containing protein</fullName>
    </recommendedName>
</protein>
<dbReference type="GO" id="GO:0019005">
    <property type="term" value="C:SCF ubiquitin ligase complex"/>
    <property type="evidence" value="ECO:0007669"/>
    <property type="project" value="TreeGrafter"/>
</dbReference>
<name>A0A409VTA4_9AGAR</name>
<feature type="region of interest" description="Disordered" evidence="1">
    <location>
        <begin position="526"/>
        <end position="553"/>
    </location>
</feature>
<dbReference type="Gene3D" id="3.80.10.10">
    <property type="entry name" value="Ribonuclease Inhibitor"/>
    <property type="match status" value="1"/>
</dbReference>
<comment type="caution">
    <text evidence="2">The sequence shown here is derived from an EMBL/GenBank/DDBJ whole genome shotgun (WGS) entry which is preliminary data.</text>
</comment>
<sequence>MDGANNNLITKTQFSALNSRSHDHQLHTTSYDAIISSLALILGSSRIMPPKKRQVREGDVRDSRKGQGRPPTQRKLTTEALPAQLLSRIFSAVHSFSTTYEKNTPRRRASPGSVYRLPKDRDPGGFNDSHCCGGETYSKKRIPDEEVPSFSFPLGTVAAVCRRWRDVVHQLPEFFSRIVVYLDKEEPTPLSQIQLYSRKCPADVPLDIVVTRRTFPDKSNEDEREREESLAKAVTKACAPLLPRCRSFIFDVLHTTSLPYISQNFEGHCPHLGVLKLEARIDDEDLNTLPHTADIKSARSFTFPNLFSLALDGYTFMDAIRLPSFKAQMKDLSIDTLSICSFTSPEDNDDGYEDVEDFAMDLSKIGYIRHLTLGVDILADPGKYESGDCEIALDHLTIYGADYEMMEDFSNVTFGSSLCFLHLVDTDITYESLPVVHHLRLERLPEEPNHDPYKYRDPNPAVRFGDAIRRFLGHRLDLIDCQGITDEHLKYIATNCEPLRRLYIANCPKITIKGLKAFISKREEMISEQDEDADEDTSDNSDDELDADDGNDSDAESLFKCDAQSDAVLIEGFLADASPPRGLPYRSFCRLNVSGTGHHLSKTDRRWFQKHVQAFQFD</sequence>
<feature type="region of interest" description="Disordered" evidence="1">
    <location>
        <begin position="100"/>
        <end position="120"/>
    </location>
</feature>
<evidence type="ECO:0008006" key="4">
    <source>
        <dbReference type="Google" id="ProtNLM"/>
    </source>
</evidence>
<accession>A0A409VTA4</accession>
<dbReference type="SUPFAM" id="SSF52047">
    <property type="entry name" value="RNI-like"/>
    <property type="match status" value="1"/>
</dbReference>
<feature type="region of interest" description="Disordered" evidence="1">
    <location>
        <begin position="49"/>
        <end position="78"/>
    </location>
</feature>
<dbReference type="AlphaFoldDB" id="A0A409VTA4"/>
<dbReference type="PANTHER" id="PTHR13318:SF95">
    <property type="entry name" value="F-BOX PROTEIN YLR352W"/>
    <property type="match status" value="1"/>
</dbReference>
<dbReference type="PANTHER" id="PTHR13318">
    <property type="entry name" value="PARTNER OF PAIRED, ISOFORM B-RELATED"/>
    <property type="match status" value="1"/>
</dbReference>
<proteinExistence type="predicted"/>
<dbReference type="STRING" id="231916.A0A409VTA4"/>
<feature type="compositionally biased region" description="Basic and acidic residues" evidence="1">
    <location>
        <begin position="55"/>
        <end position="65"/>
    </location>
</feature>
<dbReference type="OrthoDB" id="3048627at2759"/>
<dbReference type="Proteomes" id="UP000284706">
    <property type="component" value="Unassembled WGS sequence"/>
</dbReference>
<reference evidence="2 3" key="1">
    <citation type="journal article" date="2018" name="Evol. Lett.">
        <title>Horizontal gene cluster transfer increased hallucinogenic mushroom diversity.</title>
        <authorList>
            <person name="Reynolds H.T."/>
            <person name="Vijayakumar V."/>
            <person name="Gluck-Thaler E."/>
            <person name="Korotkin H.B."/>
            <person name="Matheny P.B."/>
            <person name="Slot J.C."/>
        </authorList>
    </citation>
    <scope>NUCLEOTIDE SEQUENCE [LARGE SCALE GENOMIC DNA]</scope>
    <source>
        <strain evidence="2 3">SRW20</strain>
    </source>
</reference>
<organism evidence="2 3">
    <name type="scientific">Gymnopilus dilepis</name>
    <dbReference type="NCBI Taxonomy" id="231916"/>
    <lineage>
        <taxon>Eukaryota</taxon>
        <taxon>Fungi</taxon>
        <taxon>Dikarya</taxon>
        <taxon>Basidiomycota</taxon>
        <taxon>Agaricomycotina</taxon>
        <taxon>Agaricomycetes</taxon>
        <taxon>Agaricomycetidae</taxon>
        <taxon>Agaricales</taxon>
        <taxon>Agaricineae</taxon>
        <taxon>Hymenogastraceae</taxon>
        <taxon>Gymnopilus</taxon>
    </lineage>
</organism>
<dbReference type="GO" id="GO:0031146">
    <property type="term" value="P:SCF-dependent proteasomal ubiquitin-dependent protein catabolic process"/>
    <property type="evidence" value="ECO:0007669"/>
    <property type="project" value="TreeGrafter"/>
</dbReference>
<evidence type="ECO:0000313" key="2">
    <source>
        <dbReference type="EMBL" id="PPQ69449.1"/>
    </source>
</evidence>
<evidence type="ECO:0000313" key="3">
    <source>
        <dbReference type="Proteomes" id="UP000284706"/>
    </source>
</evidence>
<gene>
    <name evidence="2" type="ORF">CVT26_002859</name>
</gene>
<dbReference type="EMBL" id="NHYE01005572">
    <property type="protein sequence ID" value="PPQ69449.1"/>
    <property type="molecule type" value="Genomic_DNA"/>
</dbReference>
<keyword evidence="3" id="KW-1185">Reference proteome</keyword>
<dbReference type="InParanoid" id="A0A409VTA4"/>